<comment type="similarity">
    <text evidence="3">Belongs to the HARBI1 family.</text>
</comment>
<evidence type="ECO:0000259" key="8">
    <source>
        <dbReference type="Pfam" id="PF13359"/>
    </source>
</evidence>
<gene>
    <name evidence="9" type="ORF">DBV15_12343</name>
</gene>
<dbReference type="STRING" id="300112.A0A4V3SA67"/>
<dbReference type="InterPro" id="IPR027806">
    <property type="entry name" value="HARBI1_dom"/>
</dbReference>
<accession>A0A4V3SA67</accession>
<evidence type="ECO:0000256" key="3">
    <source>
        <dbReference type="ARBA" id="ARBA00006958"/>
    </source>
</evidence>
<evidence type="ECO:0000313" key="10">
    <source>
        <dbReference type="Proteomes" id="UP000310200"/>
    </source>
</evidence>
<dbReference type="PANTHER" id="PTHR22930:SF85">
    <property type="entry name" value="GH03217P-RELATED"/>
    <property type="match status" value="1"/>
</dbReference>
<keyword evidence="4" id="KW-0540">Nuclease</keyword>
<keyword evidence="5" id="KW-0479">Metal-binding</keyword>
<keyword evidence="6" id="KW-0378">Hydrolase</keyword>
<dbReference type="AlphaFoldDB" id="A0A4V3SA67"/>
<dbReference type="Pfam" id="PF13359">
    <property type="entry name" value="DDE_Tnp_4"/>
    <property type="match status" value="1"/>
</dbReference>
<organism evidence="9 10">
    <name type="scientific">Temnothorax longispinosus</name>
    <dbReference type="NCBI Taxonomy" id="300112"/>
    <lineage>
        <taxon>Eukaryota</taxon>
        <taxon>Metazoa</taxon>
        <taxon>Ecdysozoa</taxon>
        <taxon>Arthropoda</taxon>
        <taxon>Hexapoda</taxon>
        <taxon>Insecta</taxon>
        <taxon>Pterygota</taxon>
        <taxon>Neoptera</taxon>
        <taxon>Endopterygota</taxon>
        <taxon>Hymenoptera</taxon>
        <taxon>Apocrita</taxon>
        <taxon>Aculeata</taxon>
        <taxon>Formicoidea</taxon>
        <taxon>Formicidae</taxon>
        <taxon>Myrmicinae</taxon>
        <taxon>Temnothorax</taxon>
    </lineage>
</organism>
<reference evidence="9 10" key="1">
    <citation type="journal article" date="2019" name="Philos. Trans. R. Soc. Lond., B, Biol. Sci.">
        <title>Ant behaviour and brain gene expression of defending hosts depend on the ecological success of the intruding social parasite.</title>
        <authorList>
            <person name="Kaur R."/>
            <person name="Stoldt M."/>
            <person name="Jongepier E."/>
            <person name="Feldmeyer B."/>
            <person name="Menzel F."/>
            <person name="Bornberg-Bauer E."/>
            <person name="Foitzik S."/>
        </authorList>
    </citation>
    <scope>NUCLEOTIDE SEQUENCE [LARGE SCALE GENOMIC DNA]</scope>
    <source>
        <tissue evidence="9">Whole body</tissue>
    </source>
</reference>
<protein>
    <recommendedName>
        <fullName evidence="8">DDE Tnp4 domain-containing protein</fullName>
    </recommendedName>
</protein>
<dbReference type="GO" id="GO:0004518">
    <property type="term" value="F:nuclease activity"/>
    <property type="evidence" value="ECO:0007669"/>
    <property type="project" value="UniProtKB-KW"/>
</dbReference>
<dbReference type="EMBL" id="QBLH01002643">
    <property type="protein sequence ID" value="TGZ47854.1"/>
    <property type="molecule type" value="Genomic_DNA"/>
</dbReference>
<sequence>MAYDKLLCVIFAQIKTLLEILFDEEEYENPYDKELENIVMFLSKRSIERPIQRLQGYVENVIPGYNNEQFKSHFRVEGVMRGFAATSAFPGVIGEIDGTHINIRAPHVNLECYVNRKKHHSVHLQAVCDHKGHFTHCYTGHVGSVHDQRVFRLSEVNDYLEDPKKFPNNSHLLGDAAYTIHEHLMTPFRDNGHLTDRQKNYNFCHSSARMSIERSFGLLKGRFRSLLSLLDMERVDLISEFIIACCVMHNICFLQNDDFPIIEPDVLETDASEQLIHQRKGNNAGHVKQDLICNNLIMRNA</sequence>
<evidence type="ECO:0000256" key="6">
    <source>
        <dbReference type="ARBA" id="ARBA00022801"/>
    </source>
</evidence>
<evidence type="ECO:0000256" key="7">
    <source>
        <dbReference type="ARBA" id="ARBA00023242"/>
    </source>
</evidence>
<dbReference type="InterPro" id="IPR045249">
    <property type="entry name" value="HARBI1-like"/>
</dbReference>
<keyword evidence="10" id="KW-1185">Reference proteome</keyword>
<dbReference type="Proteomes" id="UP000310200">
    <property type="component" value="Unassembled WGS sequence"/>
</dbReference>
<proteinExistence type="inferred from homology"/>
<name>A0A4V3SA67_9HYME</name>
<feature type="domain" description="DDE Tnp4" evidence="8">
    <location>
        <begin position="96"/>
        <end position="250"/>
    </location>
</feature>
<dbReference type="GO" id="GO:0046872">
    <property type="term" value="F:metal ion binding"/>
    <property type="evidence" value="ECO:0007669"/>
    <property type="project" value="UniProtKB-KW"/>
</dbReference>
<dbReference type="GO" id="GO:0005634">
    <property type="term" value="C:nucleus"/>
    <property type="evidence" value="ECO:0007669"/>
    <property type="project" value="UniProtKB-SubCell"/>
</dbReference>
<evidence type="ECO:0000256" key="1">
    <source>
        <dbReference type="ARBA" id="ARBA00001968"/>
    </source>
</evidence>
<evidence type="ECO:0000313" key="9">
    <source>
        <dbReference type="EMBL" id="TGZ47854.1"/>
    </source>
</evidence>
<dbReference type="PANTHER" id="PTHR22930">
    <property type="match status" value="1"/>
</dbReference>
<keyword evidence="7" id="KW-0539">Nucleus</keyword>
<comment type="cofactor">
    <cofactor evidence="1">
        <name>a divalent metal cation</name>
        <dbReference type="ChEBI" id="CHEBI:60240"/>
    </cofactor>
</comment>
<dbReference type="GO" id="GO:0016787">
    <property type="term" value="F:hydrolase activity"/>
    <property type="evidence" value="ECO:0007669"/>
    <property type="project" value="UniProtKB-KW"/>
</dbReference>
<comment type="caution">
    <text evidence="9">The sequence shown here is derived from an EMBL/GenBank/DDBJ whole genome shotgun (WGS) entry which is preliminary data.</text>
</comment>
<evidence type="ECO:0000256" key="5">
    <source>
        <dbReference type="ARBA" id="ARBA00022723"/>
    </source>
</evidence>
<comment type="subcellular location">
    <subcellularLocation>
        <location evidence="2">Nucleus</location>
    </subcellularLocation>
</comment>
<evidence type="ECO:0000256" key="4">
    <source>
        <dbReference type="ARBA" id="ARBA00022722"/>
    </source>
</evidence>
<evidence type="ECO:0000256" key="2">
    <source>
        <dbReference type="ARBA" id="ARBA00004123"/>
    </source>
</evidence>